<proteinExistence type="predicted"/>
<keyword evidence="2" id="KW-1185">Reference proteome</keyword>
<accession>A0A2Z2NW74</accession>
<evidence type="ECO:0008006" key="3">
    <source>
        <dbReference type="Google" id="ProtNLM"/>
    </source>
</evidence>
<evidence type="ECO:0000313" key="2">
    <source>
        <dbReference type="Proteomes" id="UP000250079"/>
    </source>
</evidence>
<gene>
    <name evidence="1" type="ORF">IMCC3135_19395</name>
</gene>
<sequence>MSNDSQVWVVLGLEQPTGGTQHDSRAVKKAYAKALKAIDQSADPAGFQMLRESYERALELVKVVKVEELWRRFAADIGTSPSQIVQIDELIGQEGNAVYPESQIALDALGDMGRVAVLDQSADSVDACFVLNALLARSGAVAVTEEVLAAIEQKAEAIWHKSIDDIETPVEYVAARFSVIAAEQRLALLSIHDEGENMMFAIATQDAGQGWIGKKLGAAISIFAVVTVSESPADDPVRFGGMPGSRAESHSAAVGKAELFHGDRPPQPVEADTYYAAYVRMVENAMAVDSEEEDWIRLFDKLDNETPEMREDVESMVFRTLLETQRSADGPGHLPPSFTANVVEALDEQFQWLSDGAWFERKFQQDSNVMVIALQSVRGRKVSFSKVPQKPNVLIVSLMCVVAYAIVRTLFTWLTTHGVIS</sequence>
<dbReference type="RefSeq" id="WP_088919064.1">
    <property type="nucleotide sequence ID" value="NZ_CP018632.1"/>
</dbReference>
<dbReference type="AlphaFoldDB" id="A0A2Z2NW74"/>
<dbReference type="EMBL" id="CP018632">
    <property type="protein sequence ID" value="ASJ73958.1"/>
    <property type="molecule type" value="Genomic_DNA"/>
</dbReference>
<protein>
    <recommendedName>
        <fullName evidence="3">J domain-containing protein</fullName>
    </recommendedName>
</protein>
<organism evidence="1 2">
    <name type="scientific">Granulosicoccus antarcticus IMCC3135</name>
    <dbReference type="NCBI Taxonomy" id="1192854"/>
    <lineage>
        <taxon>Bacteria</taxon>
        <taxon>Pseudomonadati</taxon>
        <taxon>Pseudomonadota</taxon>
        <taxon>Gammaproteobacteria</taxon>
        <taxon>Chromatiales</taxon>
        <taxon>Granulosicoccaceae</taxon>
        <taxon>Granulosicoccus</taxon>
    </lineage>
</organism>
<dbReference type="Proteomes" id="UP000250079">
    <property type="component" value="Chromosome"/>
</dbReference>
<evidence type="ECO:0000313" key="1">
    <source>
        <dbReference type="EMBL" id="ASJ73958.1"/>
    </source>
</evidence>
<dbReference type="KEGG" id="gai:IMCC3135_19395"/>
<name>A0A2Z2NW74_9GAMM</name>
<reference evidence="1 2" key="1">
    <citation type="submission" date="2016-12" db="EMBL/GenBank/DDBJ databases">
        <authorList>
            <person name="Song W.-J."/>
            <person name="Kurnit D.M."/>
        </authorList>
    </citation>
    <scope>NUCLEOTIDE SEQUENCE [LARGE SCALE GENOMIC DNA]</scope>
    <source>
        <strain evidence="1 2">IMCC3135</strain>
    </source>
</reference>